<name>A0A161JW03_9ZZZZ</name>
<dbReference type="InterPro" id="IPR050553">
    <property type="entry name" value="Thioredoxin_ResA/DsbE_sf"/>
</dbReference>
<accession>A0A161JW03</accession>
<dbReference type="GO" id="GO:0016491">
    <property type="term" value="F:oxidoreductase activity"/>
    <property type="evidence" value="ECO:0007669"/>
    <property type="project" value="InterPro"/>
</dbReference>
<dbReference type="Pfam" id="PF00578">
    <property type="entry name" value="AhpC-TSA"/>
    <property type="match status" value="1"/>
</dbReference>
<protein>
    <recommendedName>
        <fullName evidence="1">Thioredoxin domain-containing protein</fullName>
    </recommendedName>
</protein>
<dbReference type="SUPFAM" id="SSF52833">
    <property type="entry name" value="Thioredoxin-like"/>
    <property type="match status" value="1"/>
</dbReference>
<dbReference type="CDD" id="cd02966">
    <property type="entry name" value="TlpA_like_family"/>
    <property type="match status" value="1"/>
</dbReference>
<gene>
    <name evidence="2" type="ORF">MGWOODY_Mmi2498</name>
</gene>
<sequence>MKNIFIISFLIFAGCERSDFQLKTVDAKALYKQIATHKGKEAVLINFWATTCSPCLKEFPMIMELSNAYEEKGMKIYFVTTDWMDYKDKAIAFLEKQRVRGLTFIKEDGNDNNFIRAISDDWSGALPFTMVFDKNGQLTDAWEMERDKAYFETAIQKALAS</sequence>
<dbReference type="GO" id="GO:0016209">
    <property type="term" value="F:antioxidant activity"/>
    <property type="evidence" value="ECO:0007669"/>
    <property type="project" value="InterPro"/>
</dbReference>
<dbReference type="PANTHER" id="PTHR42852">
    <property type="entry name" value="THIOL:DISULFIDE INTERCHANGE PROTEIN DSBE"/>
    <property type="match status" value="1"/>
</dbReference>
<feature type="domain" description="Thioredoxin" evidence="1">
    <location>
        <begin position="11"/>
        <end position="160"/>
    </location>
</feature>
<proteinExistence type="predicted"/>
<evidence type="ECO:0000259" key="1">
    <source>
        <dbReference type="PROSITE" id="PS51352"/>
    </source>
</evidence>
<dbReference type="PROSITE" id="PS51352">
    <property type="entry name" value="THIOREDOXIN_2"/>
    <property type="match status" value="1"/>
</dbReference>
<reference evidence="2" key="1">
    <citation type="submission" date="2015-10" db="EMBL/GenBank/DDBJ databases">
        <authorList>
            <person name="Gilbert D.G."/>
        </authorList>
    </citation>
    <scope>NUCLEOTIDE SEQUENCE</scope>
</reference>
<dbReference type="InterPro" id="IPR000866">
    <property type="entry name" value="AhpC/TSA"/>
</dbReference>
<dbReference type="PROSITE" id="PS51257">
    <property type="entry name" value="PROKAR_LIPOPROTEIN"/>
    <property type="match status" value="1"/>
</dbReference>
<dbReference type="AlphaFoldDB" id="A0A161JW03"/>
<dbReference type="Gene3D" id="3.40.30.10">
    <property type="entry name" value="Glutaredoxin"/>
    <property type="match status" value="1"/>
</dbReference>
<dbReference type="InterPro" id="IPR036249">
    <property type="entry name" value="Thioredoxin-like_sf"/>
</dbReference>
<dbReference type="PANTHER" id="PTHR42852:SF13">
    <property type="entry name" value="PROTEIN DIPZ"/>
    <property type="match status" value="1"/>
</dbReference>
<dbReference type="InterPro" id="IPR013766">
    <property type="entry name" value="Thioredoxin_domain"/>
</dbReference>
<evidence type="ECO:0000313" key="2">
    <source>
        <dbReference type="EMBL" id="CUV08687.1"/>
    </source>
</evidence>
<organism evidence="2">
    <name type="scientific">hydrothermal vent metagenome</name>
    <dbReference type="NCBI Taxonomy" id="652676"/>
    <lineage>
        <taxon>unclassified sequences</taxon>
        <taxon>metagenomes</taxon>
        <taxon>ecological metagenomes</taxon>
    </lineage>
</organism>
<dbReference type="EMBL" id="FAXC01000111">
    <property type="protein sequence ID" value="CUV08687.1"/>
    <property type="molecule type" value="Genomic_DNA"/>
</dbReference>